<evidence type="ECO:0000313" key="2">
    <source>
        <dbReference type="EMBL" id="KHJ97766.1"/>
    </source>
</evidence>
<feature type="transmembrane region" description="Helical" evidence="1">
    <location>
        <begin position="7"/>
        <end position="30"/>
    </location>
</feature>
<dbReference type="Proteomes" id="UP000053660">
    <property type="component" value="Unassembled WGS sequence"/>
</dbReference>
<dbReference type="EMBL" id="KN549401">
    <property type="protein sequence ID" value="KHJ97766.1"/>
    <property type="molecule type" value="Genomic_DNA"/>
</dbReference>
<evidence type="ECO:0008006" key="4">
    <source>
        <dbReference type="Google" id="ProtNLM"/>
    </source>
</evidence>
<keyword evidence="1" id="KW-0812">Transmembrane</keyword>
<dbReference type="OrthoDB" id="5777698at2759"/>
<keyword evidence="3" id="KW-1185">Reference proteome</keyword>
<protein>
    <recommendedName>
        <fullName evidence="4">MARVEL domain-containing protein</fullName>
    </recommendedName>
</protein>
<feature type="transmembrane region" description="Helical" evidence="1">
    <location>
        <begin position="68"/>
        <end position="98"/>
    </location>
</feature>
<keyword evidence="1" id="KW-1133">Transmembrane helix</keyword>
<reference evidence="2 3" key="1">
    <citation type="submission" date="2014-03" db="EMBL/GenBank/DDBJ databases">
        <title>Draft genome of the hookworm Oesophagostomum dentatum.</title>
        <authorList>
            <person name="Mitreva M."/>
        </authorList>
    </citation>
    <scope>NUCLEOTIDE SEQUENCE [LARGE SCALE GENOMIC DNA]</scope>
    <source>
        <strain evidence="2 3">OD-Hann</strain>
    </source>
</reference>
<name>A0A0B1TNU6_OESDE</name>
<feature type="transmembrane region" description="Helical" evidence="1">
    <location>
        <begin position="36"/>
        <end position="56"/>
    </location>
</feature>
<feature type="transmembrane region" description="Helical" evidence="1">
    <location>
        <begin position="118"/>
        <end position="142"/>
    </location>
</feature>
<sequence>MKSQKTMLKFVELVVSAASLVLITISRPAWTEKNAVLIICSVAVFGSFAFLIAYVFAVDELISSTPWFILETAYCTVIAVALISCALVLIVLTASYWADVNPLWQAKAALTAVSVPSPTFFCIGSTLVCSLLHIIDGFLLAINWKRYSWDPNREEILTVNEISF</sequence>
<keyword evidence="1" id="KW-0472">Membrane</keyword>
<accession>A0A0B1TNU6</accession>
<dbReference type="AlphaFoldDB" id="A0A0B1TNU6"/>
<organism evidence="2 3">
    <name type="scientific">Oesophagostomum dentatum</name>
    <name type="common">Nodular worm</name>
    <dbReference type="NCBI Taxonomy" id="61180"/>
    <lineage>
        <taxon>Eukaryota</taxon>
        <taxon>Metazoa</taxon>
        <taxon>Ecdysozoa</taxon>
        <taxon>Nematoda</taxon>
        <taxon>Chromadorea</taxon>
        <taxon>Rhabditida</taxon>
        <taxon>Rhabditina</taxon>
        <taxon>Rhabditomorpha</taxon>
        <taxon>Strongyloidea</taxon>
        <taxon>Strongylidae</taxon>
        <taxon>Oesophagostomum</taxon>
    </lineage>
</organism>
<gene>
    <name evidence="2" type="ORF">OESDEN_02256</name>
</gene>
<proteinExistence type="predicted"/>
<evidence type="ECO:0000313" key="3">
    <source>
        <dbReference type="Proteomes" id="UP000053660"/>
    </source>
</evidence>
<evidence type="ECO:0000256" key="1">
    <source>
        <dbReference type="SAM" id="Phobius"/>
    </source>
</evidence>